<accession>A0A1W1XUP6</accession>
<dbReference type="EMBL" id="FWXD01000016">
    <property type="protein sequence ID" value="SMC27261.1"/>
    <property type="molecule type" value="Genomic_DNA"/>
</dbReference>
<evidence type="ECO:0000256" key="1">
    <source>
        <dbReference type="SAM" id="Phobius"/>
    </source>
</evidence>
<evidence type="ECO:0000313" key="3">
    <source>
        <dbReference type="Proteomes" id="UP000192761"/>
    </source>
</evidence>
<protein>
    <submittedName>
        <fullName evidence="2">Uncharacterized protein</fullName>
    </submittedName>
</protein>
<name>A0A1W1XUP6_9NEIS</name>
<proteinExistence type="predicted"/>
<sequence>MKIIKVLFSLLLLLATGAWFGLIGNFGFLATRSVVESQLHDSDSGYLWLHALQGAPAAVCVLLLALVLAALWHKEIIALLKQDQGEK</sequence>
<dbReference type="RefSeq" id="WP_084091407.1">
    <property type="nucleotide sequence ID" value="NZ_FWXD01000016.1"/>
</dbReference>
<keyword evidence="3" id="KW-1185">Reference proteome</keyword>
<feature type="transmembrane region" description="Helical" evidence="1">
    <location>
        <begin position="47"/>
        <end position="72"/>
    </location>
</feature>
<keyword evidence="1" id="KW-0472">Membrane</keyword>
<evidence type="ECO:0000313" key="2">
    <source>
        <dbReference type="EMBL" id="SMC27261.1"/>
    </source>
</evidence>
<dbReference type="AlphaFoldDB" id="A0A1W1XUP6"/>
<reference evidence="2 3" key="1">
    <citation type="submission" date="2017-04" db="EMBL/GenBank/DDBJ databases">
        <authorList>
            <person name="Afonso C.L."/>
            <person name="Miller P.J."/>
            <person name="Scott M.A."/>
            <person name="Spackman E."/>
            <person name="Goraichik I."/>
            <person name="Dimitrov K.M."/>
            <person name="Suarez D.L."/>
            <person name="Swayne D.E."/>
        </authorList>
    </citation>
    <scope>NUCLEOTIDE SEQUENCE [LARGE SCALE GENOMIC DNA]</scope>
    <source>
        <strain evidence="2 3">DSM 23236</strain>
    </source>
</reference>
<organism evidence="2 3">
    <name type="scientific">Andreprevotia lacus DSM 23236</name>
    <dbReference type="NCBI Taxonomy" id="1121001"/>
    <lineage>
        <taxon>Bacteria</taxon>
        <taxon>Pseudomonadati</taxon>
        <taxon>Pseudomonadota</taxon>
        <taxon>Betaproteobacteria</taxon>
        <taxon>Neisseriales</taxon>
        <taxon>Chitinibacteraceae</taxon>
        <taxon>Andreprevotia</taxon>
    </lineage>
</organism>
<gene>
    <name evidence="2" type="ORF">SAMN02745857_02775</name>
</gene>
<keyword evidence="1" id="KW-1133">Transmembrane helix</keyword>
<dbReference type="Proteomes" id="UP000192761">
    <property type="component" value="Unassembled WGS sequence"/>
</dbReference>
<keyword evidence="1" id="KW-0812">Transmembrane</keyword>